<organism evidence="1 2">
    <name type="scientific">Burkholderia cenocepacia</name>
    <dbReference type="NCBI Taxonomy" id="95486"/>
    <lineage>
        <taxon>Bacteria</taxon>
        <taxon>Pseudomonadati</taxon>
        <taxon>Pseudomonadota</taxon>
        <taxon>Betaproteobacteria</taxon>
        <taxon>Burkholderiales</taxon>
        <taxon>Burkholderiaceae</taxon>
        <taxon>Burkholderia</taxon>
        <taxon>Burkholderia cepacia complex</taxon>
    </lineage>
</organism>
<evidence type="ECO:0000313" key="1">
    <source>
        <dbReference type="EMBL" id="MCW3714994.1"/>
    </source>
</evidence>
<reference evidence="1 2" key="1">
    <citation type="journal article" date="2017" name="Front. Microbiol.">
        <title>Genomics reveals a unique clone of Burkholderia cenocepacia harbouring an actively excising novel genomic island.</title>
        <authorList>
            <person name="Patil P."/>
            <person name="Mali S."/>
            <person name="Midha S."/>
            <person name="Gautam V."/>
            <person name="Dash L."/>
            <person name="Kumar S."/>
            <person name="Shastri J."/>
            <person name="Singhal L."/>
            <person name="Patil P.B."/>
        </authorList>
    </citation>
    <scope>NUCLEOTIDE SEQUENCE [LARGE SCALE GENOMIC DNA]</scope>
    <source>
        <strain evidence="1 2">BC-19</strain>
    </source>
</reference>
<dbReference type="AlphaFoldDB" id="A0ABD4ULH4"/>
<reference evidence="1 2" key="2">
    <citation type="journal article" date="2017" name="Front. Microbiol.">
        <title>Genomics Reveals a Unique Clone of Burkholderia cenocepacia Harboring an Actively Excising Novel Genomic Island.</title>
        <authorList>
            <person name="Patil P.P."/>
            <person name="Mali S."/>
            <person name="Midha S."/>
            <person name="Gautam V."/>
            <person name="Dash L."/>
            <person name="Kumar S."/>
            <person name="Shastri J."/>
            <person name="Singhal L."/>
            <person name="Patil P.B."/>
        </authorList>
    </citation>
    <scope>NUCLEOTIDE SEQUENCE [LARGE SCALE GENOMIC DNA]</scope>
    <source>
        <strain evidence="1 2">BC-19</strain>
    </source>
</reference>
<dbReference type="RefSeq" id="WP_264836429.1">
    <property type="nucleotide sequence ID" value="NZ_JYMX02000026.1"/>
</dbReference>
<feature type="non-terminal residue" evidence="1">
    <location>
        <position position="1"/>
    </location>
</feature>
<dbReference type="EMBL" id="JYMX02000026">
    <property type="protein sequence ID" value="MCW3714994.1"/>
    <property type="molecule type" value="Genomic_DNA"/>
</dbReference>
<protein>
    <submittedName>
        <fullName evidence="1">Uncharacterized protein</fullName>
    </submittedName>
</protein>
<gene>
    <name evidence="1" type="ORF">UE95_027280</name>
</gene>
<dbReference type="Proteomes" id="UP000191686">
    <property type="component" value="Unassembled WGS sequence"/>
</dbReference>
<proteinExistence type="predicted"/>
<name>A0ABD4ULH4_9BURK</name>
<evidence type="ECO:0000313" key="2">
    <source>
        <dbReference type="Proteomes" id="UP000191686"/>
    </source>
</evidence>
<accession>A0ABD4ULH4</accession>
<comment type="caution">
    <text evidence="1">The sequence shown here is derived from an EMBL/GenBank/DDBJ whole genome shotgun (WGS) entry which is preliminary data.</text>
</comment>
<sequence length="67" mass="7476">LPFALLHQPHCALAHFRGILVCLLHGFILSRIEASSKPGAIQGACALRRYHDQIDTQIFRNQLVSVI</sequence>